<feature type="domain" description="N-acetyltransferase" evidence="3">
    <location>
        <begin position="6"/>
        <end position="148"/>
    </location>
</feature>
<keyword evidence="5" id="KW-1185">Reference proteome</keyword>
<dbReference type="EMBL" id="AQRA01000011">
    <property type="protein sequence ID" value="EZH71881.1"/>
    <property type="molecule type" value="Genomic_DNA"/>
</dbReference>
<dbReference type="GO" id="GO:0016747">
    <property type="term" value="F:acyltransferase activity, transferring groups other than amino-acyl groups"/>
    <property type="evidence" value="ECO:0007669"/>
    <property type="project" value="InterPro"/>
</dbReference>
<dbReference type="Pfam" id="PF00583">
    <property type="entry name" value="Acetyltransf_1"/>
    <property type="match status" value="1"/>
</dbReference>
<dbReference type="RefSeq" id="WP_034246646.1">
    <property type="nucleotide sequence ID" value="NZ_AQRA01000011.1"/>
</dbReference>
<proteinExistence type="predicted"/>
<organism evidence="4 5">
    <name type="scientific">Aquimarina atlantica</name>
    <dbReference type="NCBI Taxonomy" id="1317122"/>
    <lineage>
        <taxon>Bacteria</taxon>
        <taxon>Pseudomonadati</taxon>
        <taxon>Bacteroidota</taxon>
        <taxon>Flavobacteriia</taxon>
        <taxon>Flavobacteriales</taxon>
        <taxon>Flavobacteriaceae</taxon>
        <taxon>Aquimarina</taxon>
    </lineage>
</organism>
<sequence length="148" mass="17411">MHKSKIQIRRAKDSDFLSIHHFIEILENQTFKKEKQEQIFLENIKNRNNIYLVAIVENEVAGFLSCHVQNLLHHNGLIGEIQEMFVTESCRGLGIGYQLINQLKKIAREKEIIQLEVTSNIKRENAHSFYKNQGFINTHKKFVCKFNE</sequence>
<dbReference type="Gene3D" id="3.40.630.30">
    <property type="match status" value="1"/>
</dbReference>
<evidence type="ECO:0000256" key="1">
    <source>
        <dbReference type="ARBA" id="ARBA00022679"/>
    </source>
</evidence>
<reference evidence="4 5" key="1">
    <citation type="submission" date="2014-04" db="EMBL/GenBank/DDBJ databases">
        <title>Aquimarina sp. 22II-S11-z7 Genome Sequencing.</title>
        <authorList>
            <person name="Lai Q."/>
        </authorList>
    </citation>
    <scope>NUCLEOTIDE SEQUENCE [LARGE SCALE GENOMIC DNA]</scope>
    <source>
        <strain evidence="4 5">22II-S11-z7</strain>
    </source>
</reference>
<dbReference type="InterPro" id="IPR050832">
    <property type="entry name" value="Bact_Acetyltransf"/>
</dbReference>
<dbReference type="PANTHER" id="PTHR43877">
    <property type="entry name" value="AMINOALKYLPHOSPHONATE N-ACETYLTRANSFERASE-RELATED-RELATED"/>
    <property type="match status" value="1"/>
</dbReference>
<dbReference type="eggNOG" id="COG0456">
    <property type="taxonomic scope" value="Bacteria"/>
</dbReference>
<evidence type="ECO:0000259" key="3">
    <source>
        <dbReference type="PROSITE" id="PS51186"/>
    </source>
</evidence>
<comment type="caution">
    <text evidence="4">The sequence shown here is derived from an EMBL/GenBank/DDBJ whole genome shotgun (WGS) entry which is preliminary data.</text>
</comment>
<dbReference type="OrthoDB" id="9792929at2"/>
<dbReference type="SUPFAM" id="SSF55729">
    <property type="entry name" value="Acyl-CoA N-acyltransferases (Nat)"/>
    <property type="match status" value="1"/>
</dbReference>
<gene>
    <name evidence="4" type="ORF">ATO12_05755</name>
</gene>
<keyword evidence="1" id="KW-0808">Transferase</keyword>
<dbReference type="InterPro" id="IPR016181">
    <property type="entry name" value="Acyl_CoA_acyltransferase"/>
</dbReference>
<protein>
    <recommendedName>
        <fullName evidence="3">N-acetyltransferase domain-containing protein</fullName>
    </recommendedName>
</protein>
<dbReference type="STRING" id="1317122.ATO12_05755"/>
<dbReference type="Proteomes" id="UP000023541">
    <property type="component" value="Unassembled WGS sequence"/>
</dbReference>
<accession>A0A023BPH0</accession>
<evidence type="ECO:0000313" key="5">
    <source>
        <dbReference type="Proteomes" id="UP000023541"/>
    </source>
</evidence>
<dbReference type="AlphaFoldDB" id="A0A023BPH0"/>
<dbReference type="CDD" id="cd04301">
    <property type="entry name" value="NAT_SF"/>
    <property type="match status" value="1"/>
</dbReference>
<evidence type="ECO:0000313" key="4">
    <source>
        <dbReference type="EMBL" id="EZH71881.1"/>
    </source>
</evidence>
<evidence type="ECO:0000256" key="2">
    <source>
        <dbReference type="ARBA" id="ARBA00023315"/>
    </source>
</evidence>
<keyword evidence="2" id="KW-0012">Acyltransferase</keyword>
<dbReference type="PANTHER" id="PTHR43877:SF2">
    <property type="entry name" value="AMINOALKYLPHOSPHONATE N-ACETYLTRANSFERASE-RELATED"/>
    <property type="match status" value="1"/>
</dbReference>
<name>A0A023BPH0_9FLAO</name>
<dbReference type="InterPro" id="IPR000182">
    <property type="entry name" value="GNAT_dom"/>
</dbReference>
<dbReference type="PROSITE" id="PS51186">
    <property type="entry name" value="GNAT"/>
    <property type="match status" value="1"/>
</dbReference>